<evidence type="ECO:0000313" key="5">
    <source>
        <dbReference type="Proteomes" id="UP000004994"/>
    </source>
</evidence>
<accession>A0A3Q7I6Q6</accession>
<organism evidence="4">
    <name type="scientific">Solanum lycopersicum</name>
    <name type="common">Tomato</name>
    <name type="synonym">Lycopersicon esculentum</name>
    <dbReference type="NCBI Taxonomy" id="4081"/>
    <lineage>
        <taxon>Eukaryota</taxon>
        <taxon>Viridiplantae</taxon>
        <taxon>Streptophyta</taxon>
        <taxon>Embryophyta</taxon>
        <taxon>Tracheophyta</taxon>
        <taxon>Spermatophyta</taxon>
        <taxon>Magnoliopsida</taxon>
        <taxon>eudicotyledons</taxon>
        <taxon>Gunneridae</taxon>
        <taxon>Pentapetalae</taxon>
        <taxon>asterids</taxon>
        <taxon>lamiids</taxon>
        <taxon>Solanales</taxon>
        <taxon>Solanaceae</taxon>
        <taxon>Solanoideae</taxon>
        <taxon>Solaneae</taxon>
        <taxon>Solanum</taxon>
        <taxon>Solanum subgen. Lycopersicon</taxon>
    </lineage>
</organism>
<protein>
    <recommendedName>
        <fullName evidence="6">Dehydrin</fullName>
    </recommendedName>
</protein>
<feature type="region of interest" description="Disordered" evidence="3">
    <location>
        <begin position="50"/>
        <end position="102"/>
    </location>
</feature>
<dbReference type="Gramene" id="Solyc09g074765.1.1">
    <property type="protein sequence ID" value="Solyc09g074765.1.1"/>
    <property type="gene ID" value="Solyc09g074765.1"/>
</dbReference>
<dbReference type="GO" id="GO:0009414">
    <property type="term" value="P:response to water deprivation"/>
    <property type="evidence" value="ECO:0000318"/>
    <property type="project" value="GO_Central"/>
</dbReference>
<evidence type="ECO:0008006" key="6">
    <source>
        <dbReference type="Google" id="ProtNLM"/>
    </source>
</evidence>
<dbReference type="AlphaFoldDB" id="A0A3Q7I6Q6"/>
<evidence type="ECO:0000256" key="1">
    <source>
        <dbReference type="ARBA" id="ARBA00008403"/>
    </source>
</evidence>
<dbReference type="Pfam" id="PF00257">
    <property type="entry name" value="Dehydrin"/>
    <property type="match status" value="1"/>
</dbReference>
<keyword evidence="5" id="KW-1185">Reference proteome</keyword>
<dbReference type="OMA" id="GMAGTGX"/>
<dbReference type="STRING" id="4081.A0A3Q7I6Q6"/>
<reference evidence="4" key="2">
    <citation type="submission" date="2019-01" db="UniProtKB">
        <authorList>
            <consortium name="EnsemblPlants"/>
        </authorList>
    </citation>
    <scope>IDENTIFICATION</scope>
    <source>
        <strain evidence="4">cv. Heinz 1706</strain>
    </source>
</reference>
<comment type="similarity">
    <text evidence="1 2">Belongs to the plant dehydrin family.</text>
</comment>
<dbReference type="InterPro" id="IPR030513">
    <property type="entry name" value="Dehydrin_CS"/>
</dbReference>
<dbReference type="GO" id="GO:0009737">
    <property type="term" value="P:response to abscisic acid"/>
    <property type="evidence" value="ECO:0000318"/>
    <property type="project" value="GO_Central"/>
</dbReference>
<dbReference type="PROSITE" id="PS00823">
    <property type="entry name" value="DEHYDRIN_2"/>
    <property type="match status" value="1"/>
</dbReference>
<feature type="compositionally biased region" description="Basic and acidic residues" evidence="3">
    <location>
        <begin position="80"/>
        <end position="96"/>
    </location>
</feature>
<dbReference type="Proteomes" id="UP000004994">
    <property type="component" value="Chromosome 9"/>
</dbReference>
<reference evidence="4" key="1">
    <citation type="journal article" date="2012" name="Nature">
        <title>The tomato genome sequence provides insights into fleshy fruit evolution.</title>
        <authorList>
            <consortium name="Tomato Genome Consortium"/>
        </authorList>
    </citation>
    <scope>NUCLEOTIDE SEQUENCE [LARGE SCALE GENOMIC DNA]</scope>
    <source>
        <strain evidence="4">cv. Heinz 1706</strain>
    </source>
</reference>
<feature type="compositionally biased region" description="Basic and acidic residues" evidence="3">
    <location>
        <begin position="50"/>
        <end position="63"/>
    </location>
</feature>
<sequence length="102" mass="11735">MRDGHNKIYKSFSGVMKAKMEDFERLCLSEDDGQGGRRKKKGLKEKIKEKFTGGKHKNEEPHHQAHGVGTRTTTTTTTTTEHEKKSMMEKIKEKLPGHHNHH</sequence>
<dbReference type="InParanoid" id="A0A3Q7I6Q6"/>
<name>A0A3Q7I6Q6_SOLLC</name>
<dbReference type="InterPro" id="IPR000167">
    <property type="entry name" value="Dehydrin"/>
</dbReference>
<dbReference type="GO" id="GO:0009631">
    <property type="term" value="P:cold acclimation"/>
    <property type="evidence" value="ECO:0000318"/>
    <property type="project" value="GO_Central"/>
</dbReference>
<evidence type="ECO:0000256" key="3">
    <source>
        <dbReference type="SAM" id="MobiDB-lite"/>
    </source>
</evidence>
<dbReference type="PANTHER" id="PTHR33346:SF5">
    <property type="entry name" value="DEHYDRIN LEA-RELATED"/>
    <property type="match status" value="1"/>
</dbReference>
<feature type="compositionally biased region" description="Low complexity" evidence="3">
    <location>
        <begin position="70"/>
        <end position="79"/>
    </location>
</feature>
<evidence type="ECO:0000313" key="4">
    <source>
        <dbReference type="EnsemblPlants" id="Solyc09g074765.1.1"/>
    </source>
</evidence>
<evidence type="ECO:0000256" key="2">
    <source>
        <dbReference type="RuleBase" id="RU003995"/>
    </source>
</evidence>
<dbReference type="EnsemblPlants" id="Solyc09g074765.1.1">
    <property type="protein sequence ID" value="Solyc09g074765.1.1"/>
    <property type="gene ID" value="Solyc09g074765.1"/>
</dbReference>
<dbReference type="PANTHER" id="PTHR33346">
    <property type="entry name" value="DEHYDRIN XERO 2-RELATED"/>
    <property type="match status" value="1"/>
</dbReference>
<proteinExistence type="inferred from homology"/>